<keyword evidence="6" id="KW-0418">Kinase</keyword>
<keyword evidence="5" id="KW-0547">Nucleotide-binding</keyword>
<dbReference type="SMART" id="SM00388">
    <property type="entry name" value="HisKA"/>
    <property type="match status" value="1"/>
</dbReference>
<dbReference type="InterPro" id="IPR003594">
    <property type="entry name" value="HATPase_dom"/>
</dbReference>
<keyword evidence="3" id="KW-0597">Phosphoprotein</keyword>
<evidence type="ECO:0000256" key="8">
    <source>
        <dbReference type="ARBA" id="ARBA00023012"/>
    </source>
</evidence>
<dbReference type="Proteomes" id="UP001595752">
    <property type="component" value="Unassembled WGS sequence"/>
</dbReference>
<comment type="caution">
    <text evidence="11">The sequence shown here is derived from an EMBL/GenBank/DDBJ whole genome shotgun (WGS) entry which is preliminary data.</text>
</comment>
<keyword evidence="9" id="KW-1133">Transmembrane helix</keyword>
<dbReference type="SUPFAM" id="SSF55874">
    <property type="entry name" value="ATPase domain of HSP90 chaperone/DNA topoisomerase II/histidine kinase"/>
    <property type="match status" value="1"/>
</dbReference>
<keyword evidence="9" id="KW-0812">Transmembrane</keyword>
<feature type="domain" description="Histidine kinase" evidence="10">
    <location>
        <begin position="199"/>
        <end position="408"/>
    </location>
</feature>
<dbReference type="CDD" id="cd00082">
    <property type="entry name" value="HisKA"/>
    <property type="match status" value="1"/>
</dbReference>
<evidence type="ECO:0000256" key="7">
    <source>
        <dbReference type="ARBA" id="ARBA00022840"/>
    </source>
</evidence>
<name>A0ABV8B549_9BACI</name>
<dbReference type="InterPro" id="IPR036097">
    <property type="entry name" value="HisK_dim/P_sf"/>
</dbReference>
<feature type="transmembrane region" description="Helical" evidence="9">
    <location>
        <begin position="12"/>
        <end position="32"/>
    </location>
</feature>
<evidence type="ECO:0000256" key="6">
    <source>
        <dbReference type="ARBA" id="ARBA00022777"/>
    </source>
</evidence>
<keyword evidence="8" id="KW-0902">Two-component regulatory system</keyword>
<dbReference type="PANTHER" id="PTHR43065">
    <property type="entry name" value="SENSOR HISTIDINE KINASE"/>
    <property type="match status" value="1"/>
</dbReference>
<dbReference type="PROSITE" id="PS50109">
    <property type="entry name" value="HIS_KIN"/>
    <property type="match status" value="1"/>
</dbReference>
<evidence type="ECO:0000313" key="11">
    <source>
        <dbReference type="EMBL" id="MFC3885025.1"/>
    </source>
</evidence>
<feature type="transmembrane region" description="Helical" evidence="9">
    <location>
        <begin position="93"/>
        <end position="109"/>
    </location>
</feature>
<accession>A0ABV8B549</accession>
<dbReference type="EC" id="2.7.13.3" evidence="2"/>
<dbReference type="PRINTS" id="PR00344">
    <property type="entry name" value="BCTRLSENSOR"/>
</dbReference>
<dbReference type="SMART" id="SM00387">
    <property type="entry name" value="HATPase_c"/>
    <property type="match status" value="1"/>
</dbReference>
<dbReference type="RefSeq" id="WP_377917058.1">
    <property type="nucleotide sequence ID" value="NZ_JBHRZT010000068.1"/>
</dbReference>
<dbReference type="InterPro" id="IPR036890">
    <property type="entry name" value="HATPase_C_sf"/>
</dbReference>
<gene>
    <name evidence="11" type="ORF">ACFOU2_16730</name>
</gene>
<proteinExistence type="predicted"/>
<evidence type="ECO:0000313" key="12">
    <source>
        <dbReference type="Proteomes" id="UP001595752"/>
    </source>
</evidence>
<dbReference type="GO" id="GO:0005524">
    <property type="term" value="F:ATP binding"/>
    <property type="evidence" value="ECO:0007669"/>
    <property type="project" value="UniProtKB-KW"/>
</dbReference>
<comment type="catalytic activity">
    <reaction evidence="1">
        <text>ATP + protein L-histidine = ADP + protein N-phospho-L-histidine.</text>
        <dbReference type="EC" id="2.7.13.3"/>
    </reaction>
</comment>
<feature type="transmembrane region" description="Helical" evidence="9">
    <location>
        <begin position="153"/>
        <end position="171"/>
    </location>
</feature>
<protein>
    <recommendedName>
        <fullName evidence="2">histidine kinase</fullName>
        <ecNumber evidence="2">2.7.13.3</ecNumber>
    </recommendedName>
</protein>
<feature type="transmembrane region" description="Helical" evidence="9">
    <location>
        <begin position="68"/>
        <end position="87"/>
    </location>
</feature>
<dbReference type="Gene3D" id="3.30.565.10">
    <property type="entry name" value="Histidine kinase-like ATPase, C-terminal domain"/>
    <property type="match status" value="1"/>
</dbReference>
<dbReference type="Pfam" id="PF02518">
    <property type="entry name" value="HATPase_c"/>
    <property type="match status" value="1"/>
</dbReference>
<dbReference type="InterPro" id="IPR005467">
    <property type="entry name" value="His_kinase_dom"/>
</dbReference>
<evidence type="ECO:0000256" key="2">
    <source>
        <dbReference type="ARBA" id="ARBA00012438"/>
    </source>
</evidence>
<evidence type="ECO:0000256" key="5">
    <source>
        <dbReference type="ARBA" id="ARBA00022741"/>
    </source>
</evidence>
<sequence>MKEFSVKNEKNLKVYKSFIIVAGLLMLIGLLITFFETDKNKTPFIIHAFFAGIVFVILILYPKRESELLKGVLISSVTIYFYALFFLFPQTSSMITLISILPAAAIIIFSKKMFWFLATFNMVGGTILLLWVTEYPPLKQKYAYLSEDVIGNLVNFWACQIILAFMFFLTLKRMEKLGRYHQEIQRTERLHSIGQLAASIAHEIRNPLTVVRGFLQLFQEKPSFTENEREYLRQMILEVDHTQAIISDFLSLAKPDVYHVEMLDLKQQIQQIIDLLSSYALLNNIKFQTALEDSLYVKTNMIELKQVLINLIKNAIEAMDAIEEEGTITINSKQNDKFVIIDVIDTGIGMTEEEMKRLGTPFYSLKDRGTGIGLMVCYNIVEKNKGKIEVKSTKGKGTQFSVFIPKTETQAL</sequence>
<dbReference type="InterPro" id="IPR004358">
    <property type="entry name" value="Sig_transdc_His_kin-like_C"/>
</dbReference>
<keyword evidence="9" id="KW-0472">Membrane</keyword>
<dbReference type="Gene3D" id="1.10.287.130">
    <property type="match status" value="1"/>
</dbReference>
<feature type="transmembrane region" description="Helical" evidence="9">
    <location>
        <begin position="44"/>
        <end position="61"/>
    </location>
</feature>
<dbReference type="InterPro" id="IPR003661">
    <property type="entry name" value="HisK_dim/P_dom"/>
</dbReference>
<evidence type="ECO:0000256" key="3">
    <source>
        <dbReference type="ARBA" id="ARBA00022553"/>
    </source>
</evidence>
<evidence type="ECO:0000256" key="1">
    <source>
        <dbReference type="ARBA" id="ARBA00000085"/>
    </source>
</evidence>
<keyword evidence="12" id="KW-1185">Reference proteome</keyword>
<dbReference type="Pfam" id="PF00512">
    <property type="entry name" value="HisKA"/>
    <property type="match status" value="1"/>
</dbReference>
<dbReference type="SUPFAM" id="SSF47384">
    <property type="entry name" value="Homodimeric domain of signal transducing histidine kinase"/>
    <property type="match status" value="1"/>
</dbReference>
<evidence type="ECO:0000256" key="9">
    <source>
        <dbReference type="SAM" id="Phobius"/>
    </source>
</evidence>
<reference evidence="12" key="1">
    <citation type="journal article" date="2019" name="Int. J. Syst. Evol. Microbiol.">
        <title>The Global Catalogue of Microorganisms (GCM) 10K type strain sequencing project: providing services to taxonomists for standard genome sequencing and annotation.</title>
        <authorList>
            <consortium name="The Broad Institute Genomics Platform"/>
            <consortium name="The Broad Institute Genome Sequencing Center for Infectious Disease"/>
            <person name="Wu L."/>
            <person name="Ma J."/>
        </authorList>
    </citation>
    <scope>NUCLEOTIDE SEQUENCE [LARGE SCALE GENOMIC DNA]</scope>
    <source>
        <strain evidence="12">CCUG 61889</strain>
    </source>
</reference>
<dbReference type="PANTHER" id="PTHR43065:SF46">
    <property type="entry name" value="C4-DICARBOXYLATE TRANSPORT SENSOR PROTEIN DCTB"/>
    <property type="match status" value="1"/>
</dbReference>
<evidence type="ECO:0000259" key="10">
    <source>
        <dbReference type="PROSITE" id="PS50109"/>
    </source>
</evidence>
<feature type="transmembrane region" description="Helical" evidence="9">
    <location>
        <begin position="114"/>
        <end position="133"/>
    </location>
</feature>
<keyword evidence="4" id="KW-0808">Transferase</keyword>
<evidence type="ECO:0000256" key="4">
    <source>
        <dbReference type="ARBA" id="ARBA00022679"/>
    </source>
</evidence>
<organism evidence="11 12">
    <name type="scientific">Bacillus songklensis</name>
    <dbReference type="NCBI Taxonomy" id="1069116"/>
    <lineage>
        <taxon>Bacteria</taxon>
        <taxon>Bacillati</taxon>
        <taxon>Bacillota</taxon>
        <taxon>Bacilli</taxon>
        <taxon>Bacillales</taxon>
        <taxon>Bacillaceae</taxon>
        <taxon>Bacillus</taxon>
    </lineage>
</organism>
<dbReference type="EMBL" id="JBHRZT010000068">
    <property type="protein sequence ID" value="MFC3885025.1"/>
    <property type="molecule type" value="Genomic_DNA"/>
</dbReference>
<keyword evidence="7 11" id="KW-0067">ATP-binding</keyword>
<dbReference type="CDD" id="cd00075">
    <property type="entry name" value="HATPase"/>
    <property type="match status" value="1"/>
</dbReference>